<evidence type="ECO:0000313" key="1">
    <source>
        <dbReference type="EMBL" id="KJC65014.1"/>
    </source>
</evidence>
<dbReference type="EMBL" id="JYFC01000002">
    <property type="protein sequence ID" value="KJC65014.1"/>
    <property type="molecule type" value="Genomic_DNA"/>
</dbReference>
<evidence type="ECO:0008006" key="5">
    <source>
        <dbReference type="Google" id="ProtNLM"/>
    </source>
</evidence>
<reference evidence="4" key="4">
    <citation type="submission" date="2017-02" db="EMBL/GenBank/DDBJ databases">
        <authorList>
            <person name="Varghese N."/>
            <person name="Submissions S."/>
        </authorList>
    </citation>
    <scope>NUCLEOTIDE SEQUENCE [LARGE SCALE GENOMIC DNA]</scope>
    <source>
        <strain evidence="4">VKM Ac-2052</strain>
    </source>
</reference>
<dbReference type="EMBL" id="FUYG01000003">
    <property type="protein sequence ID" value="SKA90089.1"/>
    <property type="molecule type" value="Genomic_DNA"/>
</dbReference>
<dbReference type="AlphaFoldDB" id="A0A1T4XKI0"/>
<evidence type="ECO:0000313" key="3">
    <source>
        <dbReference type="Proteomes" id="UP000032503"/>
    </source>
</evidence>
<evidence type="ECO:0000313" key="4">
    <source>
        <dbReference type="Proteomes" id="UP000189735"/>
    </source>
</evidence>
<reference evidence="2" key="3">
    <citation type="submission" date="2017-02" db="EMBL/GenBank/DDBJ databases">
        <authorList>
            <person name="Peterson S.W."/>
        </authorList>
    </citation>
    <scope>NUCLEOTIDE SEQUENCE [LARGE SCALE GENOMIC DNA]</scope>
    <source>
        <strain evidence="2">VKM Ac-2052</strain>
    </source>
</reference>
<organism evidence="2 4">
    <name type="scientific">Agreia bicolorata</name>
    <dbReference type="NCBI Taxonomy" id="110935"/>
    <lineage>
        <taxon>Bacteria</taxon>
        <taxon>Bacillati</taxon>
        <taxon>Actinomycetota</taxon>
        <taxon>Actinomycetes</taxon>
        <taxon>Micrococcales</taxon>
        <taxon>Microbacteriaceae</taxon>
        <taxon>Agreia</taxon>
    </lineage>
</organism>
<sequence>MAPLVHAFDWPDRVVVGTIGQPGSRSFYLQARTGKRVVSVGLEKQQSAALAEKIEEVLDELMSQEGNPASVPATTPVELVDNDPLDPVEEEFRIGTLSLGWDPSTSQVVIQAFPIVEIEIDEDQDELELDLSDVEPDEMLLVRIPVGSARAFAKRTLEVVGAGRPLCPLCGMPMDADGHVCDPSPDL</sequence>
<name>A0A1T4XKI0_9MICO</name>
<reference evidence="1" key="2">
    <citation type="submission" date="2015-02" db="EMBL/GenBank/DDBJ databases">
        <authorList>
            <person name="Vasilyev I.Y."/>
            <person name="Siniagina M.N."/>
            <person name="Malanin S.Y."/>
            <person name="Boulygina E.A."/>
            <person name="Grygoryeva T.V."/>
            <person name="Yarullina D.R."/>
            <person name="Ilinskaya O.N."/>
        </authorList>
    </citation>
    <scope>NUCLEOTIDE SEQUENCE</scope>
    <source>
        <strain evidence="1">VKM Ac-1804</strain>
    </source>
</reference>
<evidence type="ECO:0000313" key="2">
    <source>
        <dbReference type="EMBL" id="SKA90089.1"/>
    </source>
</evidence>
<protein>
    <recommendedName>
        <fullName evidence="5">Repeat protein (TIGR03847 family)</fullName>
    </recommendedName>
</protein>
<proteinExistence type="predicted"/>
<dbReference type="NCBIfam" id="TIGR03847">
    <property type="entry name" value="conserved hypothetical protein"/>
    <property type="match status" value="1"/>
</dbReference>
<dbReference type="RefSeq" id="WP_044439824.1">
    <property type="nucleotide sequence ID" value="NZ_FUYG01000003.1"/>
</dbReference>
<dbReference type="InterPro" id="IPR021441">
    <property type="entry name" value="DUF3090"/>
</dbReference>
<dbReference type="Pfam" id="PF11290">
    <property type="entry name" value="DUF3090"/>
    <property type="match status" value="1"/>
</dbReference>
<keyword evidence="3" id="KW-1185">Reference proteome</keyword>
<dbReference type="Proteomes" id="UP000032503">
    <property type="component" value="Unassembled WGS sequence"/>
</dbReference>
<reference evidence="1 3" key="1">
    <citation type="journal article" date="2001" name="Int. J. Syst. Evol. Microbiol.">
        <title>Agreia bicolorata gen. nov., sp. nov., to accommodate actinobacteria isolated from narrow reed grass infected by the nematode Heteroanguina graminophila.</title>
        <authorList>
            <person name="Evtushenko L.I."/>
            <person name="Dorofeeva L.V."/>
            <person name="Dobrovolskaya T.G."/>
            <person name="Streshinskaya G.M."/>
            <person name="Subbotin S.A."/>
            <person name="Tiedje J.M."/>
        </authorList>
    </citation>
    <scope>NUCLEOTIDE SEQUENCE [LARGE SCALE GENOMIC DNA]</scope>
    <source>
        <strain evidence="1 3">VKM Ac-1804</strain>
    </source>
</reference>
<dbReference type="Proteomes" id="UP000189735">
    <property type="component" value="Unassembled WGS sequence"/>
</dbReference>
<accession>A0A1T4XKI0</accession>
<gene>
    <name evidence="2" type="ORF">SAMN06295879_1271</name>
    <name evidence="1" type="ORF">TZ00_05350</name>
</gene>